<accession>A0A195DNC0</accession>
<organism evidence="2 3">
    <name type="scientific">Trachymyrmex cornetzi</name>
    <dbReference type="NCBI Taxonomy" id="471704"/>
    <lineage>
        <taxon>Eukaryota</taxon>
        <taxon>Metazoa</taxon>
        <taxon>Ecdysozoa</taxon>
        <taxon>Arthropoda</taxon>
        <taxon>Hexapoda</taxon>
        <taxon>Insecta</taxon>
        <taxon>Pterygota</taxon>
        <taxon>Neoptera</taxon>
        <taxon>Endopterygota</taxon>
        <taxon>Hymenoptera</taxon>
        <taxon>Apocrita</taxon>
        <taxon>Aculeata</taxon>
        <taxon>Formicoidea</taxon>
        <taxon>Formicidae</taxon>
        <taxon>Myrmicinae</taxon>
        <taxon>Trachymyrmex</taxon>
    </lineage>
</organism>
<feature type="compositionally biased region" description="Basic and acidic residues" evidence="1">
    <location>
        <begin position="284"/>
        <end position="303"/>
    </location>
</feature>
<evidence type="ECO:0000313" key="3">
    <source>
        <dbReference type="Proteomes" id="UP000078492"/>
    </source>
</evidence>
<dbReference type="AlphaFoldDB" id="A0A195DNC0"/>
<feature type="region of interest" description="Disordered" evidence="1">
    <location>
        <begin position="1"/>
        <end position="31"/>
    </location>
</feature>
<protein>
    <submittedName>
        <fullName evidence="2">Uncharacterized protein</fullName>
    </submittedName>
</protein>
<reference evidence="2 3" key="1">
    <citation type="submission" date="2015-09" db="EMBL/GenBank/DDBJ databases">
        <title>Trachymyrmex cornetzi WGS genome.</title>
        <authorList>
            <person name="Nygaard S."/>
            <person name="Hu H."/>
            <person name="Boomsma J."/>
            <person name="Zhang G."/>
        </authorList>
    </citation>
    <scope>NUCLEOTIDE SEQUENCE [LARGE SCALE GENOMIC DNA]</scope>
    <source>
        <strain evidence="2">Tcor2-1</strain>
        <tissue evidence="2">Whole body</tissue>
    </source>
</reference>
<evidence type="ECO:0000256" key="1">
    <source>
        <dbReference type="SAM" id="MobiDB-lite"/>
    </source>
</evidence>
<name>A0A195DNC0_9HYME</name>
<feature type="non-terminal residue" evidence="2">
    <location>
        <position position="1"/>
    </location>
</feature>
<dbReference type="STRING" id="471704.A0A195DNC0"/>
<dbReference type="EMBL" id="KQ980713">
    <property type="protein sequence ID" value="KYN14326.1"/>
    <property type="molecule type" value="Genomic_DNA"/>
</dbReference>
<keyword evidence="3" id="KW-1185">Reference proteome</keyword>
<feature type="region of interest" description="Disordered" evidence="1">
    <location>
        <begin position="271"/>
        <end position="303"/>
    </location>
</feature>
<dbReference type="Proteomes" id="UP000078492">
    <property type="component" value="Unassembled WGS sequence"/>
</dbReference>
<feature type="compositionally biased region" description="Pro residues" evidence="1">
    <location>
        <begin position="107"/>
        <end position="119"/>
    </location>
</feature>
<feature type="region of interest" description="Disordered" evidence="1">
    <location>
        <begin position="101"/>
        <end position="122"/>
    </location>
</feature>
<evidence type="ECO:0000313" key="2">
    <source>
        <dbReference type="EMBL" id="KYN14326.1"/>
    </source>
</evidence>
<sequence length="303" mass="33448">GWVSAGETVLIDSEEPPSRRSKPGGPAPGPLSFSLYREHFSEVSSIPGHRRRRALYPPRRGRYAKGEMQRRNFVGLFRPVLGKRIIHCRLFCRRSKTSVKTTSLSLPSPPTARHPPAPPANGITAVRCPACPGVRMHGPTHTGQNIRECPTRNAIAKPFYDTDSFLLLSQNKGLTPPTWKVAATAATATAEAVAVSRQRWRWRWWWRCHGRNGWAARGQFSSKKILILISCKWPPLPLPLGYSNTTMPVAVAGGEARRGLHGAVVHEGLRDEGGARVAPGAGDSKLRSKDGWAKREVRRATKQ</sequence>
<proteinExistence type="predicted"/>
<gene>
    <name evidence="2" type="ORF">ALC57_13493</name>
</gene>